<evidence type="ECO:0000313" key="7">
    <source>
        <dbReference type="Proteomes" id="UP000663870"/>
    </source>
</evidence>
<dbReference type="EMBL" id="CAJNOL010006391">
    <property type="protein sequence ID" value="CAF1617416.1"/>
    <property type="molecule type" value="Genomic_DNA"/>
</dbReference>
<dbReference type="EMBL" id="CAJOBD010007058">
    <property type="protein sequence ID" value="CAF4077083.1"/>
    <property type="molecule type" value="Genomic_DNA"/>
</dbReference>
<dbReference type="Proteomes" id="UP000663836">
    <property type="component" value="Unassembled WGS sequence"/>
</dbReference>
<keyword evidence="7" id="KW-1185">Reference proteome</keyword>
<proteinExistence type="predicted"/>
<evidence type="ECO:0000313" key="3">
    <source>
        <dbReference type="EMBL" id="CAF1384211.1"/>
    </source>
</evidence>
<evidence type="ECO:0000313" key="2">
    <source>
        <dbReference type="EMBL" id="CAF1345816.1"/>
    </source>
</evidence>
<evidence type="ECO:0000313" key="5">
    <source>
        <dbReference type="EMBL" id="CAF4077083.1"/>
    </source>
</evidence>
<protein>
    <submittedName>
        <fullName evidence="2">Uncharacterized protein</fullName>
    </submittedName>
</protein>
<gene>
    <name evidence="5" type="ORF">JBS370_LOCUS30484</name>
    <name evidence="4" type="ORF">JXQ802_LOCUS50159</name>
    <name evidence="3" type="ORF">PYM288_LOCUS34012</name>
    <name evidence="2" type="ORF">ZHD862_LOCUS30292</name>
</gene>
<sequence>MIQIEDKRLTILIATTGVTSDQLPSSQNNEDQTQPPSSAMFTLWNLIADLVDTQNLKENQQQQIMDFYAKAGTIVPRLACLVQLFLNCMQILEQMKDFVVFSEGDNPNSFINENFIRNVEAIIKKDYYNGIIKNRPALGERAINELMQDNLLKYNYFLTNARGYNVKAYMKIPPPSVNDPTREEFVAKMLKHDINIDEYCAIYEKCSIPLNNNLSKLALNIFASSSCLVNQYAKYRGVLNNIIQKHVANSIIRQTDTGSFIIQNQDAFTVQFHDIENWVVGTCIEQTNNRDQPTTMIFHAPASKVTSQTTTPVKVNTFTDIVEESSVTQHHCCIEVLSNQQDINITQKSPPEHNNSFETIHNFSAMSCEQIDNVEHNSSHILVQPIVREKHVRWNEKQFRPFDMTVDEINVEGEASTSIPQSPHLKNYEKKTTNNNTQNIEKQMPHDEEEEVVHTRSQPARRKRKAETDENYGEHPQTRTQTRKLRRN</sequence>
<comment type="caution">
    <text evidence="2">The sequence shown here is derived from an EMBL/GenBank/DDBJ whole genome shotgun (WGS) entry which is preliminary data.</text>
</comment>
<evidence type="ECO:0000313" key="6">
    <source>
        <dbReference type="Proteomes" id="UP000663864"/>
    </source>
</evidence>
<evidence type="ECO:0000256" key="1">
    <source>
        <dbReference type="SAM" id="MobiDB-lite"/>
    </source>
</evidence>
<dbReference type="EMBL" id="CAJNOH010004926">
    <property type="protein sequence ID" value="CAF1384211.1"/>
    <property type="molecule type" value="Genomic_DNA"/>
</dbReference>
<reference evidence="2" key="1">
    <citation type="submission" date="2021-02" db="EMBL/GenBank/DDBJ databases">
        <authorList>
            <person name="Nowell W R."/>
        </authorList>
    </citation>
    <scope>NUCLEOTIDE SEQUENCE</scope>
</reference>
<dbReference type="AlphaFoldDB" id="A0A815H273"/>
<dbReference type="Proteomes" id="UP000663870">
    <property type="component" value="Unassembled WGS sequence"/>
</dbReference>
<accession>A0A815H273</accession>
<feature type="compositionally biased region" description="Basic and acidic residues" evidence="1">
    <location>
        <begin position="466"/>
        <end position="477"/>
    </location>
</feature>
<evidence type="ECO:0000313" key="4">
    <source>
        <dbReference type="EMBL" id="CAF1617416.1"/>
    </source>
</evidence>
<dbReference type="Proteomes" id="UP000663854">
    <property type="component" value="Unassembled WGS sequence"/>
</dbReference>
<organism evidence="2 6">
    <name type="scientific">Rotaria sordida</name>
    <dbReference type="NCBI Taxonomy" id="392033"/>
    <lineage>
        <taxon>Eukaryota</taxon>
        <taxon>Metazoa</taxon>
        <taxon>Spiralia</taxon>
        <taxon>Gnathifera</taxon>
        <taxon>Rotifera</taxon>
        <taxon>Eurotatoria</taxon>
        <taxon>Bdelloidea</taxon>
        <taxon>Philodinida</taxon>
        <taxon>Philodinidae</taxon>
        <taxon>Rotaria</taxon>
    </lineage>
</organism>
<feature type="region of interest" description="Disordered" evidence="1">
    <location>
        <begin position="441"/>
        <end position="488"/>
    </location>
</feature>
<dbReference type="EMBL" id="CAJNOT010002826">
    <property type="protein sequence ID" value="CAF1345816.1"/>
    <property type="molecule type" value="Genomic_DNA"/>
</dbReference>
<name>A0A815H273_9BILA</name>
<dbReference type="Proteomes" id="UP000663864">
    <property type="component" value="Unassembled WGS sequence"/>
</dbReference>